<name>A0ABR1TJW6_9PEZI</name>
<accession>A0ABR1TJW6</accession>
<dbReference type="InterPro" id="IPR051540">
    <property type="entry name" value="S-2-haloacid_dehalogenase"/>
</dbReference>
<organism evidence="2 3">
    <name type="scientific">Apiospora saccharicola</name>
    <dbReference type="NCBI Taxonomy" id="335842"/>
    <lineage>
        <taxon>Eukaryota</taxon>
        <taxon>Fungi</taxon>
        <taxon>Dikarya</taxon>
        <taxon>Ascomycota</taxon>
        <taxon>Pezizomycotina</taxon>
        <taxon>Sordariomycetes</taxon>
        <taxon>Xylariomycetidae</taxon>
        <taxon>Amphisphaeriales</taxon>
        <taxon>Apiosporaceae</taxon>
        <taxon>Apiospora</taxon>
    </lineage>
</organism>
<dbReference type="SFLD" id="SFLDS00003">
    <property type="entry name" value="Haloacid_Dehalogenase"/>
    <property type="match status" value="1"/>
</dbReference>
<comment type="caution">
    <text evidence="2">The sequence shown here is derived from an EMBL/GenBank/DDBJ whole genome shotgun (WGS) entry which is preliminary data.</text>
</comment>
<dbReference type="SFLD" id="SFLDG01129">
    <property type="entry name" value="C1.5:_HAD__Beta-PGM__Phosphata"/>
    <property type="match status" value="1"/>
</dbReference>
<keyword evidence="3" id="KW-1185">Reference proteome</keyword>
<keyword evidence="1" id="KW-0378">Hydrolase</keyword>
<evidence type="ECO:0000313" key="2">
    <source>
        <dbReference type="EMBL" id="KAK8046935.1"/>
    </source>
</evidence>
<dbReference type="Proteomes" id="UP001446871">
    <property type="component" value="Unassembled WGS sequence"/>
</dbReference>
<evidence type="ECO:0000256" key="1">
    <source>
        <dbReference type="ARBA" id="ARBA00022801"/>
    </source>
</evidence>
<dbReference type="InterPro" id="IPR006439">
    <property type="entry name" value="HAD-SF_hydro_IA"/>
</dbReference>
<proteinExistence type="predicted"/>
<reference evidence="2 3" key="1">
    <citation type="submission" date="2023-01" db="EMBL/GenBank/DDBJ databases">
        <title>Analysis of 21 Apiospora genomes using comparative genomics revels a genus with tremendous synthesis potential of carbohydrate active enzymes and secondary metabolites.</title>
        <authorList>
            <person name="Sorensen T."/>
        </authorList>
    </citation>
    <scope>NUCLEOTIDE SEQUENCE [LARGE SCALE GENOMIC DNA]</scope>
    <source>
        <strain evidence="2 3">CBS 83171</strain>
    </source>
</reference>
<gene>
    <name evidence="2" type="ORF">PG996_014999</name>
</gene>
<dbReference type="InterPro" id="IPR036412">
    <property type="entry name" value="HAD-like_sf"/>
</dbReference>
<dbReference type="Gene3D" id="1.10.150.240">
    <property type="entry name" value="Putative phosphatase, domain 2"/>
    <property type="match status" value="1"/>
</dbReference>
<dbReference type="SUPFAM" id="SSF56784">
    <property type="entry name" value="HAD-like"/>
    <property type="match status" value="1"/>
</dbReference>
<evidence type="ECO:0008006" key="4">
    <source>
        <dbReference type="Google" id="ProtNLM"/>
    </source>
</evidence>
<dbReference type="InterPro" id="IPR023198">
    <property type="entry name" value="PGP-like_dom2"/>
</dbReference>
<sequence length="243" mass="27052">MASSSKHVVFDVVGTLVDYEAFYEAIEVRLGAKLRAQNIGARIFGYAWMEAGEKEYTYLSMSGGYVAYFDVLGAIFYRTLWQAGLTEEDPRHFATDDDRDFLLAAYRALRPRPGVADCFRKLRDAGYIVWALTSGDVVRVSGYLRNGGVDFPPENFVSCDTIGVCKPAPAVYEHVLKKFPAENLEAWFAAGHMWDASAARRTGFKGAWVSLWEKEMCSEIFGEMDVVADSLPEMADGIVAFKG</sequence>
<protein>
    <recommendedName>
        <fullName evidence="4">2-haloalkanoic acid dehalogenase</fullName>
    </recommendedName>
</protein>
<dbReference type="PANTHER" id="PTHR43316">
    <property type="entry name" value="HYDROLASE, HALOACID DELAHOGENASE-RELATED"/>
    <property type="match status" value="1"/>
</dbReference>
<dbReference type="Pfam" id="PF00702">
    <property type="entry name" value="Hydrolase"/>
    <property type="match status" value="1"/>
</dbReference>
<dbReference type="PRINTS" id="PR00413">
    <property type="entry name" value="HADHALOGNASE"/>
</dbReference>
<dbReference type="InterPro" id="IPR023214">
    <property type="entry name" value="HAD_sf"/>
</dbReference>
<dbReference type="PANTHER" id="PTHR43316:SF4">
    <property type="entry name" value="ACID DEHALOGENASE, PUTATIVE (AFU_ORTHOLOGUE AFUA_8G05870)-RELATED"/>
    <property type="match status" value="1"/>
</dbReference>
<evidence type="ECO:0000313" key="3">
    <source>
        <dbReference type="Proteomes" id="UP001446871"/>
    </source>
</evidence>
<dbReference type="EMBL" id="JAQQWM010000009">
    <property type="protein sequence ID" value="KAK8046935.1"/>
    <property type="molecule type" value="Genomic_DNA"/>
</dbReference>
<dbReference type="Gene3D" id="3.40.50.1000">
    <property type="entry name" value="HAD superfamily/HAD-like"/>
    <property type="match status" value="1"/>
</dbReference>